<accession>A0A5Q5BI78</accession>
<organism evidence="8">
    <name type="scientific">Mycobacterium sp. (strain MCS)</name>
    <dbReference type="NCBI Taxonomy" id="164756"/>
    <lineage>
        <taxon>Bacteria</taxon>
        <taxon>Bacillati</taxon>
        <taxon>Actinomycetota</taxon>
        <taxon>Actinomycetes</taxon>
        <taxon>Mycobacteriales</taxon>
        <taxon>Mycobacteriaceae</taxon>
        <taxon>Mycobacterium</taxon>
    </lineage>
</organism>
<name>A0A5Q5BI78_MYCSS</name>
<protein>
    <recommendedName>
        <fullName evidence="9">DUF350 domain-containing protein</fullName>
    </recommendedName>
</protein>
<keyword evidence="4 7" id="KW-0812">Transmembrane</keyword>
<dbReference type="EMBL" id="CP000384">
    <property type="protein sequence ID" value="ABG07992.1"/>
    <property type="molecule type" value="Genomic_DNA"/>
</dbReference>
<evidence type="ECO:0000256" key="3">
    <source>
        <dbReference type="ARBA" id="ARBA00022475"/>
    </source>
</evidence>
<comment type="subcellular location">
    <subcellularLocation>
        <location evidence="1">Cell membrane</location>
        <topology evidence="1">Multi-pass membrane protein</topology>
    </subcellularLocation>
</comment>
<reference evidence="8" key="1">
    <citation type="submission" date="2006-06" db="EMBL/GenBank/DDBJ databases">
        <title>Complete sequence of chromosome of Mycobacterium sp. MCS.</title>
        <authorList>
            <consortium name="US DOE Joint Genome Institute"/>
            <person name="Copeland A."/>
            <person name="Lucas S."/>
            <person name="Lapidus A."/>
            <person name="Barry K."/>
            <person name="Detter J.C."/>
            <person name="Glavina del Rio T."/>
            <person name="Hammon N."/>
            <person name="Israni S."/>
            <person name="Dalin E."/>
            <person name="Tice H."/>
            <person name="Pitluck S."/>
            <person name="Martinez M."/>
            <person name="Schmutz J."/>
            <person name="Larimer F."/>
            <person name="Land M."/>
            <person name="Hauser L."/>
            <person name="Kyrpides N."/>
            <person name="Kim E."/>
            <person name="Miller C.D."/>
            <person name="Hughes J.E."/>
            <person name="Anderson A.J."/>
            <person name="Sims R.C."/>
            <person name="Richardson P."/>
        </authorList>
    </citation>
    <scope>NUCLEOTIDE SEQUENCE [LARGE SCALE GENOMIC DNA]</scope>
    <source>
        <strain evidence="8">MCS</strain>
    </source>
</reference>
<dbReference type="GO" id="GO:0005886">
    <property type="term" value="C:plasma membrane"/>
    <property type="evidence" value="ECO:0007669"/>
    <property type="project" value="UniProtKB-SubCell"/>
</dbReference>
<dbReference type="InterPro" id="IPR007140">
    <property type="entry name" value="DUF350"/>
</dbReference>
<evidence type="ECO:0000256" key="4">
    <source>
        <dbReference type="ARBA" id="ARBA00022692"/>
    </source>
</evidence>
<keyword evidence="6 7" id="KW-0472">Membrane</keyword>
<evidence type="ECO:0000256" key="5">
    <source>
        <dbReference type="ARBA" id="ARBA00022989"/>
    </source>
</evidence>
<evidence type="ECO:0008006" key="9">
    <source>
        <dbReference type="Google" id="ProtNLM"/>
    </source>
</evidence>
<feature type="transmembrane region" description="Helical" evidence="7">
    <location>
        <begin position="38"/>
        <end position="59"/>
    </location>
</feature>
<evidence type="ECO:0000256" key="2">
    <source>
        <dbReference type="ARBA" id="ARBA00005779"/>
    </source>
</evidence>
<feature type="transmembrane region" description="Helical" evidence="7">
    <location>
        <begin position="112"/>
        <end position="130"/>
    </location>
</feature>
<evidence type="ECO:0000256" key="1">
    <source>
        <dbReference type="ARBA" id="ARBA00004651"/>
    </source>
</evidence>
<evidence type="ECO:0000313" key="8">
    <source>
        <dbReference type="EMBL" id="ABG07992.1"/>
    </source>
</evidence>
<dbReference type="KEGG" id="mmc:Mmcs_1883"/>
<proteinExistence type="inferred from homology"/>
<sequence>MAARAVRTVRSDTPMKEHPMYLAVEFGTISGESLAQNVVAAILYFVIGALVLAAGFGLMDLLTPGSLRHLVFVEYRPNAVAVACGMYSALAIVVVSAIIASSAELGQGLLDAAVYGIVGVLLQGVALVVLEVAVPGRFRDLIEADRLHPSAIATSVVLLAVGGVNAAALS</sequence>
<comment type="similarity">
    <text evidence="2">Belongs to the UPF0719 family.</text>
</comment>
<evidence type="ECO:0000256" key="7">
    <source>
        <dbReference type="SAM" id="Phobius"/>
    </source>
</evidence>
<gene>
    <name evidence="8" type="ordered locus">Mmcs_1883</name>
</gene>
<dbReference type="Pfam" id="PF03994">
    <property type="entry name" value="DUF350"/>
    <property type="match status" value="1"/>
</dbReference>
<keyword evidence="3" id="KW-1003">Cell membrane</keyword>
<evidence type="ECO:0000256" key="6">
    <source>
        <dbReference type="ARBA" id="ARBA00023136"/>
    </source>
</evidence>
<keyword evidence="5 7" id="KW-1133">Transmembrane helix</keyword>
<dbReference type="AlphaFoldDB" id="A0A5Q5BI78"/>
<feature type="transmembrane region" description="Helical" evidence="7">
    <location>
        <begin position="150"/>
        <end position="169"/>
    </location>
</feature>
<feature type="transmembrane region" description="Helical" evidence="7">
    <location>
        <begin position="79"/>
        <end position="100"/>
    </location>
</feature>